<organism evidence="2 3">
    <name type="scientific">Vespula maculifrons</name>
    <name type="common">Eastern yellow jacket</name>
    <name type="synonym">Wasp</name>
    <dbReference type="NCBI Taxonomy" id="7453"/>
    <lineage>
        <taxon>Eukaryota</taxon>
        <taxon>Metazoa</taxon>
        <taxon>Ecdysozoa</taxon>
        <taxon>Arthropoda</taxon>
        <taxon>Hexapoda</taxon>
        <taxon>Insecta</taxon>
        <taxon>Pterygota</taxon>
        <taxon>Neoptera</taxon>
        <taxon>Endopterygota</taxon>
        <taxon>Hymenoptera</taxon>
        <taxon>Apocrita</taxon>
        <taxon>Aculeata</taxon>
        <taxon>Vespoidea</taxon>
        <taxon>Vespidae</taxon>
        <taxon>Vespinae</taxon>
        <taxon>Vespula</taxon>
    </lineage>
</organism>
<feature type="compositionally biased region" description="Basic and acidic residues" evidence="1">
    <location>
        <begin position="608"/>
        <end position="618"/>
    </location>
</feature>
<feature type="region of interest" description="Disordered" evidence="1">
    <location>
        <begin position="641"/>
        <end position="664"/>
    </location>
</feature>
<feature type="region of interest" description="Disordered" evidence="1">
    <location>
        <begin position="1274"/>
        <end position="1293"/>
    </location>
</feature>
<dbReference type="Proteomes" id="UP001607303">
    <property type="component" value="Unassembled WGS sequence"/>
</dbReference>
<feature type="compositionally biased region" description="Acidic residues" evidence="1">
    <location>
        <begin position="79"/>
        <end position="132"/>
    </location>
</feature>
<accession>A0ABD2AWM0</accession>
<feature type="region of interest" description="Disordered" evidence="1">
    <location>
        <begin position="715"/>
        <end position="741"/>
    </location>
</feature>
<feature type="region of interest" description="Disordered" evidence="1">
    <location>
        <begin position="834"/>
        <end position="854"/>
    </location>
</feature>
<comment type="caution">
    <text evidence="2">The sequence shown here is derived from an EMBL/GenBank/DDBJ whole genome shotgun (WGS) entry which is preliminary data.</text>
</comment>
<feature type="compositionally biased region" description="Basic and acidic residues" evidence="1">
    <location>
        <begin position="715"/>
        <end position="728"/>
    </location>
</feature>
<feature type="compositionally biased region" description="Basic residues" evidence="1">
    <location>
        <begin position="226"/>
        <end position="235"/>
    </location>
</feature>
<evidence type="ECO:0000313" key="3">
    <source>
        <dbReference type="Proteomes" id="UP001607303"/>
    </source>
</evidence>
<gene>
    <name evidence="2" type="ORF">V1477_018563</name>
</gene>
<evidence type="ECO:0000256" key="1">
    <source>
        <dbReference type="SAM" id="MobiDB-lite"/>
    </source>
</evidence>
<feature type="compositionally biased region" description="Basic and acidic residues" evidence="1">
    <location>
        <begin position="171"/>
        <end position="184"/>
    </location>
</feature>
<evidence type="ECO:0000313" key="2">
    <source>
        <dbReference type="EMBL" id="KAL2724702.1"/>
    </source>
</evidence>
<feature type="compositionally biased region" description="Basic and acidic residues" evidence="1">
    <location>
        <begin position="65"/>
        <end position="78"/>
    </location>
</feature>
<feature type="region of interest" description="Disordered" evidence="1">
    <location>
        <begin position="583"/>
        <end position="629"/>
    </location>
</feature>
<feature type="compositionally biased region" description="Polar residues" evidence="1">
    <location>
        <begin position="1113"/>
        <end position="1132"/>
    </location>
</feature>
<dbReference type="EMBL" id="JAYRBN010000112">
    <property type="protein sequence ID" value="KAL2724702.1"/>
    <property type="molecule type" value="Genomic_DNA"/>
</dbReference>
<proteinExistence type="predicted"/>
<protein>
    <submittedName>
        <fullName evidence="2">Trichohyalin-like</fullName>
    </submittedName>
</protein>
<keyword evidence="3" id="KW-1185">Reference proteome</keyword>
<feature type="compositionally biased region" description="Basic and acidic residues" evidence="1">
    <location>
        <begin position="133"/>
        <end position="158"/>
    </location>
</feature>
<name>A0ABD2AWM0_VESMC</name>
<feature type="compositionally biased region" description="Basic and acidic residues" evidence="1">
    <location>
        <begin position="195"/>
        <end position="225"/>
    </location>
</feature>
<feature type="compositionally biased region" description="Polar residues" evidence="1">
    <location>
        <begin position="400"/>
        <end position="409"/>
    </location>
</feature>
<feature type="region of interest" description="Disordered" evidence="1">
    <location>
        <begin position="62"/>
        <end position="238"/>
    </location>
</feature>
<feature type="region of interest" description="Disordered" evidence="1">
    <location>
        <begin position="1105"/>
        <end position="1140"/>
    </location>
</feature>
<sequence length="1293" mass="151414">MEYMKKVTRTCGLKFDLLDSVNNRVNKSKTLDVKLNGKTELESNADDTSILVEQKSSDVNLANDSLKHVRDIEKKKTEEEEDEEDDGDGDGDNDGDEEKEEEEEDASGEIQEEEEEEEEEEYEGEERNEYEDELKALAESHEAMSKDETKDETRDERTNSNTNNSTAAKNFESHENVLENKSDEDVASNEAITDELPKKHEDKEVADLLRYKKEKDLRQKEEDGLRKKKKKRVPTVKKELSTQKEILLAGNETQVLKSLVPSEETFNGLNEETEQVKRGYFGENERAKDKRMSIIQEDSYWNMSNEIPEKFDNRQDISVKNFRSYILKKCKEEQENEEKLHESKDQKDNLVKCLLKFKKKLAKDLERWDKVHQFLMKVKAGLNYSKNMQDIEKKNYDGPLTTSSTVTEASQDEKERKKTKKKKKKKKMKKKKKLQDRRSTMTTITKVVTFPSTTTTMSPSTTTSVQWQLLAEKLFGPPWQENVRPESDDIAKIRYSVDSKPRTITSSSIRRFIDQEDATNNRKELNTERQPLLLQKAHQLPGKSNLFPFEKINTHRNRFDSQIDRLGEYNGPERVLQRLRFGQIIPPPRDFSREKDQEDYQDDDGQREEEITHNREYRPPNQNFAMSRSWPDIPLKYNNRPWKGDRWDGQNGRTKPSSLPNEWSWKQPQYNNNFWPARGRTWQSIRNYWTPLDNDYEAESDFVSKNRVDRNWRWRESQERRQRQRQEQEQEEDEDAGRFSYPWELEGPNVWPGSQSFQVKSPWSQTESSQMSKTHDNIERKTIATPWEDTKIRPYEPPKSTTKMARQYGKSKVSLPKISMATWNSLTSDPATWPYRSSDTKPWPKDENGKSYNPNADLVKKLGLDKDDGTIWQNEETVKTYKIPNDQWDPLQTNSKNSSNQENESIKRYKLPKDRFDFDIYDVKSKSMKDWTKPRSKENRQFEPLNDDVNNWYRDNEPKTMWSTKDALNSNLPKIQSVDAWDMPPDKSTWMPYRFEPQSDPFNENPTGPTIRRWFESNGSSSSIPTYAKHINGVELWSPKSKNVDLWNKEYDLSQDESNISDRGSSRSNKVINWPFKFENDYSNKENYALWDRKRSFDKGQPENVDLGKGNHDVSSNDVPSLKANETNNGIDSSKETLSLHKPNNWNNTYERANSWPPKWKQFSYHRVTTLPISKPGTVSNISTKSKNAFVAVSAVASPKYAISKNDIVESQNNRRDLFEKQLEDLRQQNSWSLKANAIEESIRSPTPTERLTIESTIGPTLTNITNFTSMVHRPEEEKLPKSANKEYQMHNK</sequence>
<reference evidence="2 3" key="1">
    <citation type="journal article" date="2024" name="Ann. Entomol. Soc. Am.">
        <title>Genomic analyses of the southern and eastern yellowjacket wasps (Hymenoptera: Vespidae) reveal evolutionary signatures of social life.</title>
        <authorList>
            <person name="Catto M.A."/>
            <person name="Caine P.B."/>
            <person name="Orr S.E."/>
            <person name="Hunt B.G."/>
            <person name="Goodisman M.A.D."/>
        </authorList>
    </citation>
    <scope>NUCLEOTIDE SEQUENCE [LARGE SCALE GENOMIC DNA]</scope>
    <source>
        <strain evidence="2">232</strain>
        <tissue evidence="2">Head and thorax</tissue>
    </source>
</reference>
<feature type="compositionally biased region" description="Low complexity" evidence="1">
    <location>
        <begin position="894"/>
        <end position="903"/>
    </location>
</feature>
<feature type="region of interest" description="Disordered" evidence="1">
    <location>
        <begin position="883"/>
        <end position="907"/>
    </location>
</feature>
<feature type="compositionally biased region" description="Basic and acidic residues" evidence="1">
    <location>
        <begin position="838"/>
        <end position="849"/>
    </location>
</feature>
<feature type="region of interest" description="Disordered" evidence="1">
    <location>
        <begin position="394"/>
        <end position="439"/>
    </location>
</feature>
<feature type="compositionally biased region" description="Basic residues" evidence="1">
    <location>
        <begin position="417"/>
        <end position="435"/>
    </location>
</feature>
<feature type="compositionally biased region" description="Polar residues" evidence="1">
    <location>
        <begin position="651"/>
        <end position="664"/>
    </location>
</feature>